<dbReference type="InterPro" id="IPR001387">
    <property type="entry name" value="Cro/C1-type_HTH"/>
</dbReference>
<gene>
    <name evidence="1" type="ORF">SAMN05443248_3462</name>
</gene>
<dbReference type="InterPro" id="IPR036286">
    <property type="entry name" value="LexA/Signal_pep-like_sf"/>
</dbReference>
<dbReference type="AlphaFoldDB" id="A0A1M5PPR9"/>
<dbReference type="InterPro" id="IPR010982">
    <property type="entry name" value="Lambda_DNA-bd_dom_sf"/>
</dbReference>
<evidence type="ECO:0000313" key="1">
    <source>
        <dbReference type="EMBL" id="SHH03855.1"/>
    </source>
</evidence>
<name>A0A1M5PPR9_9BRAD</name>
<dbReference type="EMBL" id="LT670817">
    <property type="protein sequence ID" value="SHH03855.1"/>
    <property type="molecule type" value="Genomic_DNA"/>
</dbReference>
<dbReference type="CDD" id="cd00093">
    <property type="entry name" value="HTH_XRE"/>
    <property type="match status" value="1"/>
</dbReference>
<dbReference type="GO" id="GO:0003677">
    <property type="term" value="F:DNA binding"/>
    <property type="evidence" value="ECO:0007669"/>
    <property type="project" value="InterPro"/>
</dbReference>
<accession>A0A1M5PPR9</accession>
<dbReference type="Gene3D" id="1.10.260.40">
    <property type="entry name" value="lambda repressor-like DNA-binding domains"/>
    <property type="match status" value="1"/>
</dbReference>
<dbReference type="OrthoDB" id="8234533at2"/>
<organism evidence="1 2">
    <name type="scientific">Bradyrhizobium erythrophlei</name>
    <dbReference type="NCBI Taxonomy" id="1437360"/>
    <lineage>
        <taxon>Bacteria</taxon>
        <taxon>Pseudomonadati</taxon>
        <taxon>Pseudomonadota</taxon>
        <taxon>Alphaproteobacteria</taxon>
        <taxon>Hyphomicrobiales</taxon>
        <taxon>Nitrobacteraceae</taxon>
        <taxon>Bradyrhizobium</taxon>
    </lineage>
</organism>
<dbReference type="Proteomes" id="UP000189796">
    <property type="component" value="Chromosome I"/>
</dbReference>
<evidence type="ECO:0000313" key="2">
    <source>
        <dbReference type="Proteomes" id="UP000189796"/>
    </source>
</evidence>
<dbReference type="RefSeq" id="WP_079602454.1">
    <property type="nucleotide sequence ID" value="NZ_LT670817.1"/>
</dbReference>
<protein>
    <submittedName>
        <fullName evidence="1">Phage repressor protein C, contains Cro/C1-type HTH and peptisase s24 domains</fullName>
    </submittedName>
</protein>
<reference evidence="1 2" key="1">
    <citation type="submission" date="2016-11" db="EMBL/GenBank/DDBJ databases">
        <authorList>
            <person name="Jaros S."/>
            <person name="Januszkiewicz K."/>
            <person name="Wedrychowicz H."/>
        </authorList>
    </citation>
    <scope>NUCLEOTIDE SEQUENCE [LARGE SCALE GENOMIC DNA]</scope>
    <source>
        <strain evidence="1 2">GAS138</strain>
    </source>
</reference>
<sequence length="239" mass="25834">MELALQMKSPKAQTPKQVVIEWIDHILDRKRWNGTELARKSGLAPSTLLRLLNDPDHPFVPSMKTLQKVADGSGIPITKKVLEAIGADAEEAADLTTEGAARRSSARPAARTATVELKHVSALPASLQAAAGSRRDGYVPAPPQLDGDETAFAFHMPDDSLSDWFKAGSLMFATKRRDPIAGDMVLIITKDGKSRVRIMTGIDENGLRISKGMSAGNEETIAFNDIQDIAIVAVIVRNI</sequence>
<proteinExistence type="predicted"/>
<dbReference type="SUPFAM" id="SSF51306">
    <property type="entry name" value="LexA/Signal peptidase"/>
    <property type="match status" value="1"/>
</dbReference>